<feature type="chain" id="PRO_5015486207" description="CEL-III C-terminal domain-containing protein" evidence="2">
    <location>
        <begin position="36"/>
        <end position="530"/>
    </location>
</feature>
<proteinExistence type="predicted"/>
<protein>
    <recommendedName>
        <fullName evidence="5">CEL-III C-terminal domain-containing protein</fullName>
    </recommendedName>
</protein>
<organism evidence="3 4">
    <name type="scientific">Enhygromyxa salina</name>
    <dbReference type="NCBI Taxonomy" id="215803"/>
    <lineage>
        <taxon>Bacteria</taxon>
        <taxon>Pseudomonadati</taxon>
        <taxon>Myxococcota</taxon>
        <taxon>Polyangia</taxon>
        <taxon>Nannocystales</taxon>
        <taxon>Nannocystaceae</taxon>
        <taxon>Enhygromyxa</taxon>
    </lineage>
</organism>
<reference evidence="3 4" key="1">
    <citation type="submission" date="2018-03" db="EMBL/GenBank/DDBJ databases">
        <title>Draft Genome Sequences of the Obligatory Marine Myxobacteria Enhygromyxa salina SWB007.</title>
        <authorList>
            <person name="Poehlein A."/>
            <person name="Moghaddam J.A."/>
            <person name="Harms H."/>
            <person name="Alanjari M."/>
            <person name="Koenig G.M."/>
            <person name="Daniel R."/>
            <person name="Schaeberle T.F."/>
        </authorList>
    </citation>
    <scope>NUCLEOTIDE SEQUENCE [LARGE SCALE GENOMIC DNA]</scope>
    <source>
        <strain evidence="3 4">SWB007</strain>
    </source>
</reference>
<accession>A0A2S9YVK0</accession>
<sequence length="530" mass="56366">MSRDQRISKRIAERSHTLKWRAWIVVIGLAALACADDSAADDEVGETGDGDGDAGDGDGDTGDGDTGELVGECSGWDLLSDFYPDVSFADLTSCNGEHAEAIGDSLMNFDGLTITGDSVVGEDGSNTATPCVEVLCDDDYAYIASNALPHYNPQAAPIFDTVDTPIVHRIPLVPAAVSSDVSADDWYDAPGCESALGMAVVNMTPTMPPSTHCWYETEDGTANTGEYHVTDGEEVVHKVMCYGQTASLITGIPAFAPCEEARPDPYGSPLFSAYEDPDTLFVDYCGTHPAAITHNHWLNEVCLAQDADNKPANSYATGAVSFVIEDLDAADCTAESDTLGWVYDGHPLQGGCVCMARDGDGECTDLRRARSGYVYAGLSRWANDASADANIHADSVAASHLGVELASCTTRDDCCDANTMNCRMYCHPLLIEDAGAVTLEQRCVTPDYSWCGHEFVEHTDVLEDAGYVYLDRCNGVETADGYLYAGTPTFPYVNGCYKDAPSEMAIDDTYTRLDMDMGGMGGMGGGGGPP</sequence>
<comment type="caution">
    <text evidence="3">The sequence shown here is derived from an EMBL/GenBank/DDBJ whole genome shotgun (WGS) entry which is preliminary data.</text>
</comment>
<gene>
    <name evidence="3" type="ORF">ENSA7_11030</name>
</gene>
<dbReference type="AlphaFoldDB" id="A0A2S9YVK0"/>
<dbReference type="PROSITE" id="PS51257">
    <property type="entry name" value="PROKAR_LIPOPROTEIN"/>
    <property type="match status" value="1"/>
</dbReference>
<evidence type="ECO:0000313" key="4">
    <source>
        <dbReference type="Proteomes" id="UP000238823"/>
    </source>
</evidence>
<dbReference type="RefSeq" id="WP_146157366.1">
    <property type="nucleotide sequence ID" value="NZ_PVNL01000030.1"/>
</dbReference>
<feature type="signal peptide" evidence="2">
    <location>
        <begin position="1"/>
        <end position="35"/>
    </location>
</feature>
<evidence type="ECO:0000313" key="3">
    <source>
        <dbReference type="EMBL" id="PRQ09113.1"/>
    </source>
</evidence>
<evidence type="ECO:0008006" key="5">
    <source>
        <dbReference type="Google" id="ProtNLM"/>
    </source>
</evidence>
<name>A0A2S9YVK0_9BACT</name>
<dbReference type="EMBL" id="PVNL01000030">
    <property type="protein sequence ID" value="PRQ09113.1"/>
    <property type="molecule type" value="Genomic_DNA"/>
</dbReference>
<feature type="compositionally biased region" description="Acidic residues" evidence="1">
    <location>
        <begin position="40"/>
        <end position="66"/>
    </location>
</feature>
<dbReference type="Proteomes" id="UP000238823">
    <property type="component" value="Unassembled WGS sequence"/>
</dbReference>
<feature type="region of interest" description="Disordered" evidence="1">
    <location>
        <begin position="40"/>
        <end position="67"/>
    </location>
</feature>
<evidence type="ECO:0000256" key="2">
    <source>
        <dbReference type="SAM" id="SignalP"/>
    </source>
</evidence>
<evidence type="ECO:0000256" key="1">
    <source>
        <dbReference type="SAM" id="MobiDB-lite"/>
    </source>
</evidence>
<dbReference type="OrthoDB" id="9817227at2"/>
<keyword evidence="2" id="KW-0732">Signal</keyword>